<evidence type="ECO:0000313" key="2">
    <source>
        <dbReference type="EMBL" id="TIX50604.1"/>
    </source>
</evidence>
<dbReference type="EMBL" id="SSHH01000002">
    <property type="protein sequence ID" value="TIX50604.1"/>
    <property type="molecule type" value="Genomic_DNA"/>
</dbReference>
<name>A0A4T3F0X6_9SPHN</name>
<dbReference type="PANTHER" id="PTHR37946:SF1">
    <property type="entry name" value="SLL1969 PROTEIN"/>
    <property type="match status" value="1"/>
</dbReference>
<dbReference type="AlphaFoldDB" id="A0A4T3F0X6"/>
<dbReference type="OrthoDB" id="7389193at2"/>
<dbReference type="GO" id="GO:0016787">
    <property type="term" value="F:hydrolase activity"/>
    <property type="evidence" value="ECO:0007669"/>
    <property type="project" value="UniProtKB-KW"/>
</dbReference>
<gene>
    <name evidence="2" type="ORF">E5222_10100</name>
</gene>
<accession>A0A4T3F0X6</accession>
<keyword evidence="3" id="KW-1185">Reference proteome</keyword>
<dbReference type="Pfam" id="PF00561">
    <property type="entry name" value="Abhydrolase_1"/>
    <property type="match status" value="1"/>
</dbReference>
<keyword evidence="2" id="KW-0378">Hydrolase</keyword>
<protein>
    <submittedName>
        <fullName evidence="2">Alpha/beta fold hydrolase</fullName>
    </submittedName>
</protein>
<dbReference type="Proteomes" id="UP000309389">
    <property type="component" value="Unassembled WGS sequence"/>
</dbReference>
<reference evidence="2 3" key="1">
    <citation type="submission" date="2019-04" db="EMBL/GenBank/DDBJ databases">
        <title>Altererythrobacter aquimixticola sp. nov., isolated from sediment of junction between the ocean and a freshwater spring.</title>
        <authorList>
            <person name="Yoon J.-H."/>
        </authorList>
    </citation>
    <scope>NUCLEOTIDE SEQUENCE [LARGE SCALE GENOMIC DNA]</scope>
    <source>
        <strain evidence="2 3">SSKS-13</strain>
    </source>
</reference>
<dbReference type="Gene3D" id="3.40.50.1820">
    <property type="entry name" value="alpha/beta hydrolase"/>
    <property type="match status" value="1"/>
</dbReference>
<dbReference type="InterPro" id="IPR029058">
    <property type="entry name" value="AB_hydrolase_fold"/>
</dbReference>
<dbReference type="InterPro" id="IPR000073">
    <property type="entry name" value="AB_hydrolase_1"/>
</dbReference>
<comment type="caution">
    <text evidence="2">The sequence shown here is derived from an EMBL/GenBank/DDBJ whole genome shotgun (WGS) entry which is preliminary data.</text>
</comment>
<dbReference type="SUPFAM" id="SSF53474">
    <property type="entry name" value="alpha/beta-Hydrolases"/>
    <property type="match status" value="1"/>
</dbReference>
<sequence>MNVAKLKYTTPARALADKLAALGDGTRRRAQLLRSQAPYNAARPPIGLFLAESGAFFEPILRHTRAPLQVPAAATRKVVILLPGFATHPLRMRYMARKLEEAGHKVKRWGMGYNFGPTEENFEFLSRRVAAVHERYGQEVVLVGWSLGGIFAREIAKRHPQLVEKVVTMGSPFSHTPYSNNVWRIYQLITGHSVEKPPVEARLNEKPPVETVALWSPRDGVVAARSACGCVGERDRAIALRCSHMGFSNSAEAILAVAAELERS</sequence>
<proteinExistence type="predicted"/>
<organism evidence="2 3">
    <name type="scientific">Alteraurantiacibacter aquimixticola</name>
    <dbReference type="NCBI Taxonomy" id="2489173"/>
    <lineage>
        <taxon>Bacteria</taxon>
        <taxon>Pseudomonadati</taxon>
        <taxon>Pseudomonadota</taxon>
        <taxon>Alphaproteobacteria</taxon>
        <taxon>Sphingomonadales</taxon>
        <taxon>Erythrobacteraceae</taxon>
        <taxon>Alteraurantiacibacter</taxon>
    </lineage>
</organism>
<evidence type="ECO:0000313" key="3">
    <source>
        <dbReference type="Proteomes" id="UP000309389"/>
    </source>
</evidence>
<evidence type="ECO:0000259" key="1">
    <source>
        <dbReference type="Pfam" id="PF00561"/>
    </source>
</evidence>
<feature type="domain" description="AB hydrolase-1" evidence="1">
    <location>
        <begin position="78"/>
        <end position="184"/>
    </location>
</feature>
<dbReference type="PANTHER" id="PTHR37946">
    <property type="entry name" value="SLL1969 PROTEIN"/>
    <property type="match status" value="1"/>
</dbReference>